<evidence type="ECO:0000313" key="6">
    <source>
        <dbReference type="Proteomes" id="UP000294881"/>
    </source>
</evidence>
<dbReference type="Proteomes" id="UP000294881">
    <property type="component" value="Unassembled WGS sequence"/>
</dbReference>
<sequence length="406" mass="43948">MNTPTRRALLAGAMTAACVTAAFSAANAADTPGVTATEIRIGATASLSGPVSALGTQTRTQEAFFKMINDRGGIAGRKINFIFYDDGFSPPRTVEQTRRLLESDQVAFLFSNIGTAPNSAIVKYVNARKVPHLFITVNGDKWGDHKAHPWTMGFPPSGRAEARIFTRDALKRHPDGKIAVLYQNDDYGKDYLAGVRDVLGDDFDKKTVIAPYEVADATVDSQIINLRQSGAASLISGATAKFAAQAIRKLHDINWKPTHYISNGSASIAGVLLPAGVEASKDVIATAYLKDPTDPEWADDAAVKDYLAFMKQYYPAANLQDAFNTYAYTVSQVLMKVLAQCNGDFSRENIMKQATSLDGVAIPMLLPGITVRTSPGDYHPIEQLQLQSFDGKGWKRFGEIIDGSGK</sequence>
<feature type="domain" description="Leucine-binding protein" evidence="4">
    <location>
        <begin position="38"/>
        <end position="390"/>
    </location>
</feature>
<accession>A0A4R2GQN4</accession>
<dbReference type="InterPro" id="IPR028081">
    <property type="entry name" value="Leu-bd"/>
</dbReference>
<dbReference type="Pfam" id="PF13458">
    <property type="entry name" value="Peripla_BP_6"/>
    <property type="match status" value="1"/>
</dbReference>
<dbReference type="PANTHER" id="PTHR47235">
    <property type="entry name" value="BLR6548 PROTEIN"/>
    <property type="match status" value="1"/>
</dbReference>
<dbReference type="EMBL" id="SLWL01000010">
    <property type="protein sequence ID" value="TCO12093.1"/>
    <property type="molecule type" value="Genomic_DNA"/>
</dbReference>
<comment type="similarity">
    <text evidence="1">Belongs to the leucine-binding protein family.</text>
</comment>
<dbReference type="RefSeq" id="WP_132008242.1">
    <property type="nucleotide sequence ID" value="NZ_JBHUNN010000002.1"/>
</dbReference>
<evidence type="ECO:0000259" key="4">
    <source>
        <dbReference type="Pfam" id="PF13458"/>
    </source>
</evidence>
<keyword evidence="2 3" id="KW-0732">Signal</keyword>
<evidence type="ECO:0000256" key="2">
    <source>
        <dbReference type="ARBA" id="ARBA00022729"/>
    </source>
</evidence>
<dbReference type="PROSITE" id="PS51257">
    <property type="entry name" value="PROKAR_LIPOPROTEIN"/>
    <property type="match status" value="1"/>
</dbReference>
<keyword evidence="6" id="KW-1185">Reference proteome</keyword>
<dbReference type="PROSITE" id="PS51318">
    <property type="entry name" value="TAT"/>
    <property type="match status" value="1"/>
</dbReference>
<feature type="chain" id="PRO_5020746348" evidence="3">
    <location>
        <begin position="29"/>
        <end position="406"/>
    </location>
</feature>
<organism evidence="5 6">
    <name type="scientific">Camelimonas lactis</name>
    <dbReference type="NCBI Taxonomy" id="659006"/>
    <lineage>
        <taxon>Bacteria</taxon>
        <taxon>Pseudomonadati</taxon>
        <taxon>Pseudomonadota</taxon>
        <taxon>Alphaproteobacteria</taxon>
        <taxon>Hyphomicrobiales</taxon>
        <taxon>Chelatococcaceae</taxon>
        <taxon>Camelimonas</taxon>
    </lineage>
</organism>
<name>A0A4R2GQN4_9HYPH</name>
<dbReference type="AlphaFoldDB" id="A0A4R2GQN4"/>
<protein>
    <submittedName>
        <fullName evidence="5">Branched-chain amino acid transport system substrate-binding protein</fullName>
    </submittedName>
</protein>
<dbReference type="CDD" id="cd06343">
    <property type="entry name" value="PBP1_ABC_ligand_binding-like"/>
    <property type="match status" value="1"/>
</dbReference>
<feature type="signal peptide" evidence="3">
    <location>
        <begin position="1"/>
        <end position="28"/>
    </location>
</feature>
<dbReference type="OrthoDB" id="9147078at2"/>
<dbReference type="SUPFAM" id="SSF53822">
    <property type="entry name" value="Periplasmic binding protein-like I"/>
    <property type="match status" value="1"/>
</dbReference>
<dbReference type="PANTHER" id="PTHR47235:SF1">
    <property type="entry name" value="BLR6548 PROTEIN"/>
    <property type="match status" value="1"/>
</dbReference>
<proteinExistence type="inferred from homology"/>
<reference evidence="5 6" key="1">
    <citation type="submission" date="2019-03" db="EMBL/GenBank/DDBJ databases">
        <title>Genomic Encyclopedia of Type Strains, Phase IV (KMG-IV): sequencing the most valuable type-strain genomes for metagenomic binning, comparative biology and taxonomic classification.</title>
        <authorList>
            <person name="Goeker M."/>
        </authorList>
    </citation>
    <scope>NUCLEOTIDE SEQUENCE [LARGE SCALE GENOMIC DNA]</scope>
    <source>
        <strain evidence="5 6">DSM 22958</strain>
    </source>
</reference>
<dbReference type="Gene3D" id="3.40.50.2300">
    <property type="match status" value="2"/>
</dbReference>
<evidence type="ECO:0000256" key="3">
    <source>
        <dbReference type="SAM" id="SignalP"/>
    </source>
</evidence>
<evidence type="ECO:0000313" key="5">
    <source>
        <dbReference type="EMBL" id="TCO12093.1"/>
    </source>
</evidence>
<dbReference type="InterPro" id="IPR006311">
    <property type="entry name" value="TAT_signal"/>
</dbReference>
<evidence type="ECO:0000256" key="1">
    <source>
        <dbReference type="ARBA" id="ARBA00010062"/>
    </source>
</evidence>
<gene>
    <name evidence="5" type="ORF">EV666_110132</name>
</gene>
<dbReference type="InterPro" id="IPR028082">
    <property type="entry name" value="Peripla_BP_I"/>
</dbReference>
<comment type="caution">
    <text evidence="5">The sequence shown here is derived from an EMBL/GenBank/DDBJ whole genome shotgun (WGS) entry which is preliminary data.</text>
</comment>